<name>A0A410H5X2_9GAMM</name>
<dbReference type="InterPro" id="IPR035940">
    <property type="entry name" value="CAP_sf"/>
</dbReference>
<gene>
    <name evidence="3" type="ORF">EPV75_11320</name>
</gene>
<dbReference type="InterPro" id="IPR014044">
    <property type="entry name" value="CAP_dom"/>
</dbReference>
<dbReference type="KEGG" id="htr:EPV75_11320"/>
<keyword evidence="4" id="KW-1185">Reference proteome</keyword>
<keyword evidence="1" id="KW-0472">Membrane</keyword>
<dbReference type="SUPFAM" id="SSF55797">
    <property type="entry name" value="PR-1-like"/>
    <property type="match status" value="1"/>
</dbReference>
<sequence length="455" mass="50572">MVLRLLIYLLVGLFVVWFFTVGLERIMTPPKDLSDIPTLQKNYQKTPAIRPVTPQMAQAQEAEALRYLNRIRQSLQLNPLSGNAKLAEAARHHANYSTLNNIQAHPEQPGLAGFTGETPQLRANAAGYQSPVAEVIAYNHASPYPMVDDLMSAIYHRLGLLNMTQDQIGIGVAGNGEGQVKSALVGLLGNKTLETLCEQPPAPKPGALAFTQLCPSGAPIPKRDVARAMSAVAKTNPKLVAWPKSGATVPPVFYEESPDPLPECNVSGYPVHVQINPIFVGRIQFDADSFQLHELIDGESHPVEAAAIFGNRNDPNRQEDAPAPNKDQWIAFFPQQRLNWNSRYQAEIQYRENHTTKTMRWNFFTEKQPGLVEIRRSQTLSIREGQTLTLYFPPKSCHNPDDIRLQRQIPPGINAQARFVDGETLQVTLKSAPFGGAFNLRYQPGDIQIRFEVDS</sequence>
<dbReference type="PANTHER" id="PTHR31157">
    <property type="entry name" value="SCP DOMAIN-CONTAINING PROTEIN"/>
    <property type="match status" value="1"/>
</dbReference>
<dbReference type="RefSeq" id="WP_128385466.1">
    <property type="nucleotide sequence ID" value="NZ_CP035033.1"/>
</dbReference>
<dbReference type="Gene3D" id="3.40.33.10">
    <property type="entry name" value="CAP"/>
    <property type="match status" value="1"/>
</dbReference>
<keyword evidence="1" id="KW-1133">Transmembrane helix</keyword>
<dbReference type="AlphaFoldDB" id="A0A410H5X2"/>
<feature type="domain" description="SCP" evidence="2">
    <location>
        <begin position="65"/>
        <end position="180"/>
    </location>
</feature>
<dbReference type="Pfam" id="PF00188">
    <property type="entry name" value="CAP"/>
    <property type="match status" value="1"/>
</dbReference>
<evidence type="ECO:0000256" key="1">
    <source>
        <dbReference type="SAM" id="Phobius"/>
    </source>
</evidence>
<organism evidence="3 4">
    <name type="scientific">Hydrogenovibrio thermophilus</name>
    <dbReference type="NCBI Taxonomy" id="265883"/>
    <lineage>
        <taxon>Bacteria</taxon>
        <taxon>Pseudomonadati</taxon>
        <taxon>Pseudomonadota</taxon>
        <taxon>Gammaproteobacteria</taxon>
        <taxon>Thiotrichales</taxon>
        <taxon>Piscirickettsiaceae</taxon>
        <taxon>Hydrogenovibrio</taxon>
    </lineage>
</organism>
<keyword evidence="1" id="KW-0812">Transmembrane</keyword>
<evidence type="ECO:0000259" key="2">
    <source>
        <dbReference type="Pfam" id="PF00188"/>
    </source>
</evidence>
<dbReference type="PANTHER" id="PTHR31157:SF1">
    <property type="entry name" value="SCP DOMAIN-CONTAINING PROTEIN"/>
    <property type="match status" value="1"/>
</dbReference>
<accession>A0A410H5X2</accession>
<evidence type="ECO:0000313" key="4">
    <source>
        <dbReference type="Proteomes" id="UP000285478"/>
    </source>
</evidence>
<evidence type="ECO:0000313" key="3">
    <source>
        <dbReference type="EMBL" id="QAB16210.1"/>
    </source>
</evidence>
<protein>
    <submittedName>
        <fullName evidence="3">CAP domain-containing protein</fullName>
    </submittedName>
</protein>
<proteinExistence type="predicted"/>
<reference evidence="3 4" key="1">
    <citation type="journal article" date="2018" name="Environ. Microbiol.">
        <title>Genomes of ubiquitous marine and hypersaline Hydrogenovibrio, Thiomicrorhabdus and Thiomicrospira spp. encode a diversity of mechanisms to sustain chemolithoautotrophy in heterogeneous environments.</title>
        <authorList>
            <person name="Scott K.M."/>
            <person name="Williams J."/>
            <person name="Porter C.M.B."/>
            <person name="Russel S."/>
            <person name="Harmer T.L."/>
            <person name="Paul J.H."/>
            <person name="Antonen K.M."/>
            <person name="Bridges M.K."/>
            <person name="Camper G.J."/>
            <person name="Campla C.K."/>
            <person name="Casella L.G."/>
            <person name="Chase E."/>
            <person name="Conrad J.W."/>
            <person name="Cruz M.C."/>
            <person name="Dunlap D.S."/>
            <person name="Duran L."/>
            <person name="Fahsbender E.M."/>
            <person name="Goldsmith D.B."/>
            <person name="Keeley R.F."/>
            <person name="Kondoff M.R."/>
            <person name="Kussy B.I."/>
            <person name="Lane M.K."/>
            <person name="Lawler S."/>
            <person name="Leigh B.A."/>
            <person name="Lewis C."/>
            <person name="Lostal L.M."/>
            <person name="Marking D."/>
            <person name="Mancera P.A."/>
            <person name="McClenthan E.C."/>
            <person name="McIntyre E.A."/>
            <person name="Mine J.A."/>
            <person name="Modi S."/>
            <person name="Moore B.D."/>
            <person name="Morgan W.A."/>
            <person name="Nelson K.M."/>
            <person name="Nguyen K.N."/>
            <person name="Ogburn N."/>
            <person name="Parrino D.G."/>
            <person name="Pedapudi A.D."/>
            <person name="Pelham R.P."/>
            <person name="Preece A.M."/>
            <person name="Rampersad E.A."/>
            <person name="Richardson J.C."/>
            <person name="Rodgers C.M."/>
            <person name="Schaffer B.L."/>
            <person name="Sheridan N.E."/>
            <person name="Solone M.R."/>
            <person name="Staley Z.R."/>
            <person name="Tabuchi M."/>
            <person name="Waide R.J."/>
            <person name="Wanjugi P.W."/>
            <person name="Young S."/>
            <person name="Clum A."/>
            <person name="Daum C."/>
            <person name="Huntemann M."/>
            <person name="Ivanova N."/>
            <person name="Kyrpides N."/>
            <person name="Mikhailova N."/>
            <person name="Palaniappan K."/>
            <person name="Pillay M."/>
            <person name="Reddy T.B.K."/>
            <person name="Shapiro N."/>
            <person name="Stamatis D."/>
            <person name="Varghese N."/>
            <person name="Woyke T."/>
            <person name="Boden R."/>
            <person name="Freyermuth S.K."/>
            <person name="Kerfeld C.A."/>
        </authorList>
    </citation>
    <scope>NUCLEOTIDE SEQUENCE [LARGE SCALE GENOMIC DNA]</scope>
    <source>
        <strain evidence="3 4">JR-2</strain>
    </source>
</reference>
<feature type="transmembrane region" description="Helical" evidence="1">
    <location>
        <begin position="6"/>
        <end position="23"/>
    </location>
</feature>
<dbReference type="EMBL" id="CP035033">
    <property type="protein sequence ID" value="QAB16210.1"/>
    <property type="molecule type" value="Genomic_DNA"/>
</dbReference>
<dbReference type="Proteomes" id="UP000285478">
    <property type="component" value="Chromosome"/>
</dbReference>
<dbReference type="CDD" id="cd05379">
    <property type="entry name" value="CAP_bacterial"/>
    <property type="match status" value="1"/>
</dbReference>